<dbReference type="Gene3D" id="3.20.190.10">
    <property type="entry name" value="MutM-like, N-terminal"/>
    <property type="match status" value="1"/>
</dbReference>
<proteinExistence type="inferred from homology"/>
<evidence type="ECO:0000259" key="14">
    <source>
        <dbReference type="PROSITE" id="PS51066"/>
    </source>
</evidence>
<dbReference type="InterPro" id="IPR035937">
    <property type="entry name" value="FPG_N"/>
</dbReference>
<keyword evidence="8" id="KW-0238">DNA-binding</keyword>
<evidence type="ECO:0000256" key="4">
    <source>
        <dbReference type="ARBA" id="ARBA00022763"/>
    </source>
</evidence>
<dbReference type="SMART" id="SM01232">
    <property type="entry name" value="H2TH"/>
    <property type="match status" value="1"/>
</dbReference>
<dbReference type="SUPFAM" id="SSF81624">
    <property type="entry name" value="N-terminal domain of MutM-like DNA repair proteins"/>
    <property type="match status" value="1"/>
</dbReference>
<dbReference type="InterPro" id="IPR010979">
    <property type="entry name" value="Ribosomal_uS13-like_H2TH"/>
</dbReference>
<keyword evidence="9" id="KW-0234">DNA repair</keyword>
<gene>
    <name evidence="16" type="ORF">UFOPK3564_01888</name>
</gene>
<keyword evidence="4" id="KW-0227">DNA damage</keyword>
<dbReference type="InterPro" id="IPR000214">
    <property type="entry name" value="Znf_DNA_glyclase/AP_lyase"/>
</dbReference>
<keyword evidence="7" id="KW-0862">Zinc</keyword>
<dbReference type="Pfam" id="PF01149">
    <property type="entry name" value="Fapy_DNA_glyco"/>
    <property type="match status" value="1"/>
</dbReference>
<keyword evidence="11" id="KW-0511">Multifunctional enzyme</keyword>
<evidence type="ECO:0000256" key="13">
    <source>
        <dbReference type="SAM" id="MobiDB-lite"/>
    </source>
</evidence>
<reference evidence="16" key="1">
    <citation type="submission" date="2020-05" db="EMBL/GenBank/DDBJ databases">
        <authorList>
            <person name="Chiriac C."/>
            <person name="Salcher M."/>
            <person name="Ghai R."/>
            <person name="Kavagutti S V."/>
        </authorList>
    </citation>
    <scope>NUCLEOTIDE SEQUENCE</scope>
</reference>
<dbReference type="SUPFAM" id="SSF46946">
    <property type="entry name" value="S13-like H2TH domain"/>
    <property type="match status" value="1"/>
</dbReference>
<dbReference type="EMBL" id="CAFBMK010000111">
    <property type="protein sequence ID" value="CAB4922010.1"/>
    <property type="molecule type" value="Genomic_DNA"/>
</dbReference>
<name>A0A6J7HXD5_9ZZZZ</name>
<dbReference type="GO" id="GO:0008270">
    <property type="term" value="F:zinc ion binding"/>
    <property type="evidence" value="ECO:0007669"/>
    <property type="project" value="UniProtKB-KW"/>
</dbReference>
<dbReference type="GO" id="GO:0000703">
    <property type="term" value="F:oxidized pyrimidine nucleobase lesion DNA N-glycosylase activity"/>
    <property type="evidence" value="ECO:0007669"/>
    <property type="project" value="TreeGrafter"/>
</dbReference>
<evidence type="ECO:0000256" key="3">
    <source>
        <dbReference type="ARBA" id="ARBA00022723"/>
    </source>
</evidence>
<evidence type="ECO:0000256" key="5">
    <source>
        <dbReference type="ARBA" id="ARBA00022771"/>
    </source>
</evidence>
<dbReference type="EC" id="4.2.99.18" evidence="2"/>
<dbReference type="PANTHER" id="PTHR42697:SF1">
    <property type="entry name" value="ENDONUCLEASE 8"/>
    <property type="match status" value="1"/>
</dbReference>
<dbReference type="Pfam" id="PF06831">
    <property type="entry name" value="H2TH"/>
    <property type="match status" value="1"/>
</dbReference>
<evidence type="ECO:0000256" key="9">
    <source>
        <dbReference type="ARBA" id="ARBA00023204"/>
    </source>
</evidence>
<dbReference type="Gene3D" id="1.10.8.50">
    <property type="match status" value="1"/>
</dbReference>
<accession>A0A6J7HXD5</accession>
<keyword evidence="5" id="KW-0863">Zinc-finger</keyword>
<dbReference type="InterPro" id="IPR015886">
    <property type="entry name" value="H2TH_FPG"/>
</dbReference>
<dbReference type="PROSITE" id="PS51068">
    <property type="entry name" value="FPG_CAT"/>
    <property type="match status" value="1"/>
</dbReference>
<dbReference type="GO" id="GO:0140078">
    <property type="term" value="F:class I DNA-(apurinic or apyrimidinic site) endonuclease activity"/>
    <property type="evidence" value="ECO:0007669"/>
    <property type="project" value="UniProtKB-EC"/>
</dbReference>
<keyword evidence="12" id="KW-0326">Glycosidase</keyword>
<keyword evidence="6" id="KW-0378">Hydrolase</keyword>
<feature type="region of interest" description="Disordered" evidence="13">
    <location>
        <begin position="274"/>
        <end position="297"/>
    </location>
</feature>
<dbReference type="GO" id="GO:0003684">
    <property type="term" value="F:damaged DNA binding"/>
    <property type="evidence" value="ECO:0007669"/>
    <property type="project" value="InterPro"/>
</dbReference>
<dbReference type="InterPro" id="IPR012319">
    <property type="entry name" value="FPG_cat"/>
</dbReference>
<feature type="domain" description="Formamidopyrimidine-DNA glycosylase catalytic" evidence="15">
    <location>
        <begin position="1"/>
        <end position="137"/>
    </location>
</feature>
<organism evidence="16">
    <name type="scientific">freshwater metagenome</name>
    <dbReference type="NCBI Taxonomy" id="449393"/>
    <lineage>
        <taxon>unclassified sequences</taxon>
        <taxon>metagenomes</taxon>
        <taxon>ecological metagenomes</taxon>
    </lineage>
</organism>
<dbReference type="GO" id="GO:0006284">
    <property type="term" value="P:base-excision repair"/>
    <property type="evidence" value="ECO:0007669"/>
    <property type="project" value="InterPro"/>
</dbReference>
<dbReference type="CDD" id="cd08970">
    <property type="entry name" value="AcNei1_N"/>
    <property type="match status" value="1"/>
</dbReference>
<protein>
    <recommendedName>
        <fullName evidence="2">DNA-(apurinic or apyrimidinic site) lyase</fullName>
        <ecNumber evidence="2">4.2.99.18</ecNumber>
    </recommendedName>
</protein>
<evidence type="ECO:0000256" key="2">
    <source>
        <dbReference type="ARBA" id="ARBA00012720"/>
    </source>
</evidence>
<evidence type="ECO:0000256" key="7">
    <source>
        <dbReference type="ARBA" id="ARBA00022833"/>
    </source>
</evidence>
<evidence type="ECO:0000256" key="1">
    <source>
        <dbReference type="ARBA" id="ARBA00009409"/>
    </source>
</evidence>
<feature type="domain" description="FPG-type" evidence="14">
    <location>
        <begin position="243"/>
        <end position="275"/>
    </location>
</feature>
<evidence type="ECO:0000256" key="8">
    <source>
        <dbReference type="ARBA" id="ARBA00023125"/>
    </source>
</evidence>
<evidence type="ECO:0000256" key="11">
    <source>
        <dbReference type="ARBA" id="ARBA00023268"/>
    </source>
</evidence>
<dbReference type="SMART" id="SM00898">
    <property type="entry name" value="Fapy_DNA_glyco"/>
    <property type="match status" value="1"/>
</dbReference>
<evidence type="ECO:0000256" key="10">
    <source>
        <dbReference type="ARBA" id="ARBA00023239"/>
    </source>
</evidence>
<evidence type="ECO:0000256" key="12">
    <source>
        <dbReference type="ARBA" id="ARBA00023295"/>
    </source>
</evidence>
<evidence type="ECO:0000313" key="16">
    <source>
        <dbReference type="EMBL" id="CAB4922010.1"/>
    </source>
</evidence>
<keyword evidence="3" id="KW-0479">Metal-binding</keyword>
<dbReference type="PANTHER" id="PTHR42697">
    <property type="entry name" value="ENDONUCLEASE 8"/>
    <property type="match status" value="1"/>
</dbReference>
<sequence>MPEGHTIHRLARDHVRDLAREPLQVSSPQGRAVETARALDGRSFAKIDAYGKHLLYRFEDDLTLHVHLGLFGRFRRQHTPPEEPKGEKRLRMIGERWTVDLSGAVACTLIDPEEEAALLSRLGPDPLRRDADTERFVAALRKRRIPIGAAIMDQKVVAGIGNVFRAEALHVNGIDPRLPARELGDERAMVLWGTMAKMLADGVRERRIVTIRGADDKPVSAGRATKGEGPRARADRVRHRTVHVYRREHCHDCDAPVVRSTMASRTVYECPVCQPEGSAGPSPTPSLAEGEAAGRLF</sequence>
<evidence type="ECO:0000259" key="15">
    <source>
        <dbReference type="PROSITE" id="PS51068"/>
    </source>
</evidence>
<keyword evidence="10" id="KW-0456">Lyase</keyword>
<evidence type="ECO:0000256" key="6">
    <source>
        <dbReference type="ARBA" id="ARBA00022801"/>
    </source>
</evidence>
<dbReference type="AlphaFoldDB" id="A0A6J7HXD5"/>
<comment type="similarity">
    <text evidence="1">Belongs to the FPG family.</text>
</comment>
<dbReference type="SUPFAM" id="SSF57716">
    <property type="entry name" value="Glucocorticoid receptor-like (DNA-binding domain)"/>
    <property type="match status" value="1"/>
</dbReference>
<dbReference type="PROSITE" id="PS51066">
    <property type="entry name" value="ZF_FPG_2"/>
    <property type="match status" value="1"/>
</dbReference>